<name>A0ABS2S239_9PSEU</name>
<gene>
    <name evidence="4" type="ORF">JOE68_001170</name>
</gene>
<proteinExistence type="predicted"/>
<dbReference type="SUPFAM" id="SSF51905">
    <property type="entry name" value="FAD/NAD(P)-binding domain"/>
    <property type="match status" value="1"/>
</dbReference>
<dbReference type="InterPro" id="IPR050631">
    <property type="entry name" value="PheA/TfdB_FAD_monoxygenase"/>
</dbReference>
<dbReference type="PRINTS" id="PR00420">
    <property type="entry name" value="RNGMNOXGNASE"/>
</dbReference>
<reference evidence="4 5" key="1">
    <citation type="submission" date="2021-01" db="EMBL/GenBank/DDBJ databases">
        <title>Sequencing the genomes of 1000 actinobacteria strains.</title>
        <authorList>
            <person name="Klenk H.-P."/>
        </authorList>
    </citation>
    <scope>NUCLEOTIDE SEQUENCE [LARGE SCALE GENOMIC DNA]</scope>
    <source>
        <strain evidence="4 5">DSM 44581</strain>
    </source>
</reference>
<dbReference type="InterPro" id="IPR036188">
    <property type="entry name" value="FAD/NAD-bd_sf"/>
</dbReference>
<evidence type="ECO:0000313" key="4">
    <source>
        <dbReference type="EMBL" id="MBM7810305.1"/>
    </source>
</evidence>
<dbReference type="RefSeq" id="WP_204841295.1">
    <property type="nucleotide sequence ID" value="NZ_JAFBCL010000001.1"/>
</dbReference>
<dbReference type="Proteomes" id="UP001195724">
    <property type="component" value="Unassembled WGS sequence"/>
</dbReference>
<dbReference type="InterPro" id="IPR002938">
    <property type="entry name" value="FAD-bd"/>
</dbReference>
<dbReference type="EMBL" id="JAFBCL010000001">
    <property type="protein sequence ID" value="MBM7810305.1"/>
    <property type="molecule type" value="Genomic_DNA"/>
</dbReference>
<sequence>MRFTVIGGGPAGLGAAISVKRALGPRAEVTVHDRRDPGQDGFGLILSPRTVARYAALGFAWAQEVAGSTASWGGLAVLSAREPVTVAGHPARAVARSLLVGAMRREARSLGCALVDGAEADEADFPDADGVVDARGARHRAFTLAEVEAGTEEVHHVWYATDRRFPCLTFVLVETGAGVLTAHTYPYGPDRSAFIVEGPASAWRAVLGGRRGPDDGARLRAAVRSAFAEVLAGHELLGAATRLRSFRTRTAPRWRTGRRVLIGDAAHSAHFSVGSGTTMALDDALSLAEHLRDAPDVATGMDGYAAVRRPETGRVQALGRRSAAWWASLPARWSELSEAELAWSLVTRTGQGTTSRLRVDNPSLHDELVARARKRPVAGAGGARAVRYPEDPGAAAALAAPGPVEVLVDRLDAATRVGLVDLLERTAEHDVLRGRRSVALRVRPGDRDWAEAQLLAGRVSAVGTGAP</sequence>
<feature type="domain" description="FAD-binding" evidence="3">
    <location>
        <begin position="203"/>
        <end position="293"/>
    </location>
</feature>
<dbReference type="Gene3D" id="3.30.9.20">
    <property type="match status" value="1"/>
</dbReference>
<keyword evidence="2" id="KW-0520">NAD</keyword>
<evidence type="ECO:0000259" key="3">
    <source>
        <dbReference type="Pfam" id="PF01494"/>
    </source>
</evidence>
<dbReference type="Gene3D" id="3.50.50.60">
    <property type="entry name" value="FAD/NAD(P)-binding domain"/>
    <property type="match status" value="1"/>
</dbReference>
<keyword evidence="5" id="KW-1185">Reference proteome</keyword>
<protein>
    <submittedName>
        <fullName evidence="4">2-polyprenyl-6-methoxyphenol hydroxylase-like FAD-dependent oxidoreductase</fullName>
    </submittedName>
</protein>
<dbReference type="PANTHER" id="PTHR43476:SF4">
    <property type="entry name" value="BLR0106 PROTEIN"/>
    <property type="match status" value="1"/>
</dbReference>
<evidence type="ECO:0000256" key="2">
    <source>
        <dbReference type="ARBA" id="ARBA00023027"/>
    </source>
</evidence>
<evidence type="ECO:0000256" key="1">
    <source>
        <dbReference type="ARBA" id="ARBA00023002"/>
    </source>
</evidence>
<dbReference type="PANTHER" id="PTHR43476">
    <property type="entry name" value="3-(3-HYDROXY-PHENYL)PROPIONATE/3-HYDROXYCINNAMIC ACID HYDROXYLASE"/>
    <property type="match status" value="1"/>
</dbReference>
<comment type="caution">
    <text evidence="4">The sequence shown here is derived from an EMBL/GenBank/DDBJ whole genome shotgun (WGS) entry which is preliminary data.</text>
</comment>
<organism evidence="4 5">
    <name type="scientific">Saccharothrix algeriensis</name>
    <dbReference type="NCBI Taxonomy" id="173560"/>
    <lineage>
        <taxon>Bacteria</taxon>
        <taxon>Bacillati</taxon>
        <taxon>Actinomycetota</taxon>
        <taxon>Actinomycetes</taxon>
        <taxon>Pseudonocardiales</taxon>
        <taxon>Pseudonocardiaceae</taxon>
        <taxon>Saccharothrix</taxon>
    </lineage>
</organism>
<keyword evidence="1" id="KW-0560">Oxidoreductase</keyword>
<dbReference type="Pfam" id="PF01494">
    <property type="entry name" value="FAD_binding_3"/>
    <property type="match status" value="1"/>
</dbReference>
<accession>A0ABS2S239</accession>
<evidence type="ECO:0000313" key="5">
    <source>
        <dbReference type="Proteomes" id="UP001195724"/>
    </source>
</evidence>